<accession>A0AAU7QAN5</accession>
<sequence length="59" mass="6545">MSKKIDKINSGKAMAAAKDSLEFWATIDGNKLAKIGQKEKEMDIVGMRKRARSPSTHKP</sequence>
<name>A0AAU7QAN5_9GAMM</name>
<proteinExistence type="predicted"/>
<dbReference type="EMBL" id="CP157947">
    <property type="protein sequence ID" value="XBS70099.1"/>
    <property type="molecule type" value="Genomic_DNA"/>
</dbReference>
<evidence type="ECO:0000313" key="1">
    <source>
        <dbReference type="EMBL" id="XBS70099.1"/>
    </source>
</evidence>
<reference evidence="1" key="1">
    <citation type="submission" date="2024-06" db="EMBL/GenBank/DDBJ databases">
        <authorList>
            <person name="Coelho C."/>
            <person name="Bento M."/>
            <person name="Garcia E."/>
            <person name="Camelo A."/>
            <person name="Brandao I."/>
            <person name="Espirito Santo C."/>
            <person name="Trovao J."/>
            <person name="Verissimo A."/>
            <person name="Costa J."/>
            <person name="Tiago I."/>
        </authorList>
    </citation>
    <scope>NUCLEOTIDE SEQUENCE</scope>
    <source>
        <strain evidence="1">KWT182</strain>
    </source>
</reference>
<protein>
    <submittedName>
        <fullName evidence="1">Uncharacterized protein</fullName>
    </submittedName>
</protein>
<organism evidence="1">
    <name type="scientific">Acerihabitans sp. KWT182</name>
    <dbReference type="NCBI Taxonomy" id="3157919"/>
    <lineage>
        <taxon>Bacteria</taxon>
        <taxon>Pseudomonadati</taxon>
        <taxon>Pseudomonadota</taxon>
        <taxon>Gammaproteobacteria</taxon>
        <taxon>Enterobacterales</taxon>
        <taxon>Pectobacteriaceae</taxon>
        <taxon>Acerihabitans</taxon>
    </lineage>
</organism>
<dbReference type="AlphaFoldDB" id="A0AAU7QAN5"/>
<gene>
    <name evidence="1" type="ORF">ABK905_02020</name>
</gene>